<dbReference type="Proteomes" id="UP000887540">
    <property type="component" value="Unplaced"/>
</dbReference>
<sequence length="389" mass="44863">MSVNAIKSSQDIDFYAILGVERNASEQDIKNAYRKLAIRYHPDKNPGNEEAQEMFKKISIAYAILSDPNKRRQYDVSGPSSALTDFEGLDISELGGVGRFFGAMFTKLGIPIPTQIGPKVLAQARDLCMGKITHTARYEVKQRFKGLRELMPGEPVSESVSNQEADFFRIVMREDWQKYGVVIRCKSTSMSKFKLVLFDRDGSVRMIRESQTKKKITSAELFFVPFQRVHIGEFVPMQHIMEDKETPLPFHYLDRLETQGGHSLEAREHVLCVYGDNFIQSVKYKLTFLPLNEFCMDHVIKLKEIEPDIINKKNEMASFQREYMDLKKRWEAAKQRLKEEDDYITKKLKDRDDTYEEMFEAAVAPYKPPMTQNNKSSSGFFSSIFGSKS</sequence>
<dbReference type="PROSITE" id="PS00636">
    <property type="entry name" value="DNAJ_1"/>
    <property type="match status" value="1"/>
</dbReference>
<evidence type="ECO:0000256" key="2">
    <source>
        <dbReference type="SAM" id="MobiDB-lite"/>
    </source>
</evidence>
<dbReference type="InterPro" id="IPR036869">
    <property type="entry name" value="J_dom_sf"/>
</dbReference>
<name>A0A914DLY6_9BILA</name>
<dbReference type="InterPro" id="IPR001623">
    <property type="entry name" value="DnaJ_domain"/>
</dbReference>
<dbReference type="PRINTS" id="PR00625">
    <property type="entry name" value="JDOMAIN"/>
</dbReference>
<feature type="coiled-coil region" evidence="1">
    <location>
        <begin position="309"/>
        <end position="340"/>
    </location>
</feature>
<keyword evidence="4" id="KW-1185">Reference proteome</keyword>
<keyword evidence="1" id="KW-0175">Coiled coil</keyword>
<evidence type="ECO:0000259" key="3">
    <source>
        <dbReference type="PROSITE" id="PS50076"/>
    </source>
</evidence>
<evidence type="ECO:0000313" key="4">
    <source>
        <dbReference type="Proteomes" id="UP000887540"/>
    </source>
</evidence>
<dbReference type="PANTHER" id="PTHR44272:SF3">
    <property type="entry name" value="J DOMAIN-CONTAINING PROTEIN"/>
    <property type="match status" value="1"/>
</dbReference>
<dbReference type="InterPro" id="IPR018253">
    <property type="entry name" value="DnaJ_domain_CS"/>
</dbReference>
<evidence type="ECO:0000256" key="1">
    <source>
        <dbReference type="SAM" id="Coils"/>
    </source>
</evidence>
<dbReference type="SMART" id="SM00271">
    <property type="entry name" value="DnaJ"/>
    <property type="match status" value="1"/>
</dbReference>
<dbReference type="WBParaSite" id="ACRNAN_scaffold303.g6996.t2">
    <property type="protein sequence ID" value="ACRNAN_scaffold303.g6996.t2"/>
    <property type="gene ID" value="ACRNAN_scaffold303.g6996"/>
</dbReference>
<dbReference type="PROSITE" id="PS50076">
    <property type="entry name" value="DNAJ_2"/>
    <property type="match status" value="1"/>
</dbReference>
<organism evidence="4 5">
    <name type="scientific">Acrobeloides nanus</name>
    <dbReference type="NCBI Taxonomy" id="290746"/>
    <lineage>
        <taxon>Eukaryota</taxon>
        <taxon>Metazoa</taxon>
        <taxon>Ecdysozoa</taxon>
        <taxon>Nematoda</taxon>
        <taxon>Chromadorea</taxon>
        <taxon>Rhabditida</taxon>
        <taxon>Tylenchina</taxon>
        <taxon>Cephalobomorpha</taxon>
        <taxon>Cephaloboidea</taxon>
        <taxon>Cephalobidae</taxon>
        <taxon>Acrobeloides</taxon>
    </lineage>
</organism>
<dbReference type="InterPro" id="IPR052812">
    <property type="entry name" value="Plant_DnaJ_domain"/>
</dbReference>
<reference evidence="5" key="1">
    <citation type="submission" date="2022-11" db="UniProtKB">
        <authorList>
            <consortium name="WormBaseParasite"/>
        </authorList>
    </citation>
    <scope>IDENTIFICATION</scope>
</reference>
<accession>A0A914DLY6</accession>
<feature type="compositionally biased region" description="Low complexity" evidence="2">
    <location>
        <begin position="375"/>
        <end position="389"/>
    </location>
</feature>
<feature type="region of interest" description="Disordered" evidence="2">
    <location>
        <begin position="370"/>
        <end position="389"/>
    </location>
</feature>
<dbReference type="AlphaFoldDB" id="A0A914DLY6"/>
<dbReference type="Pfam" id="PF00226">
    <property type="entry name" value="DnaJ"/>
    <property type="match status" value="1"/>
</dbReference>
<dbReference type="Gene3D" id="1.10.287.110">
    <property type="entry name" value="DnaJ domain"/>
    <property type="match status" value="1"/>
</dbReference>
<dbReference type="CDD" id="cd06257">
    <property type="entry name" value="DnaJ"/>
    <property type="match status" value="1"/>
</dbReference>
<proteinExistence type="predicted"/>
<evidence type="ECO:0000313" key="5">
    <source>
        <dbReference type="WBParaSite" id="ACRNAN_scaffold303.g6996.t2"/>
    </source>
</evidence>
<protein>
    <submittedName>
        <fullName evidence="5">J domain-containing protein</fullName>
    </submittedName>
</protein>
<dbReference type="SUPFAM" id="SSF46565">
    <property type="entry name" value="Chaperone J-domain"/>
    <property type="match status" value="1"/>
</dbReference>
<feature type="domain" description="J" evidence="3">
    <location>
        <begin position="13"/>
        <end position="78"/>
    </location>
</feature>
<dbReference type="PANTHER" id="PTHR44272">
    <property type="entry name" value="DNAJ DOMAIN (PROKARYOTIC HEAT SHOCK PROTEIN)"/>
    <property type="match status" value="1"/>
</dbReference>